<dbReference type="Gene3D" id="1.20.58.220">
    <property type="entry name" value="Phosphate transport system protein phou homolog 2, domain 2"/>
    <property type="match status" value="2"/>
</dbReference>
<accession>A0A7G9YSC2</accession>
<reference evidence="3" key="1">
    <citation type="submission" date="2020-06" db="EMBL/GenBank/DDBJ databases">
        <title>Unique genomic features of the anaerobic methanotrophic archaea.</title>
        <authorList>
            <person name="Chadwick G.L."/>
            <person name="Skennerton C.T."/>
            <person name="Laso-Perez R."/>
            <person name="Leu A.O."/>
            <person name="Speth D.R."/>
            <person name="Yu H."/>
            <person name="Morgan-Lang C."/>
            <person name="Hatzenpichler R."/>
            <person name="Goudeau D."/>
            <person name="Malmstrom R."/>
            <person name="Brazelton W.J."/>
            <person name="Woyke T."/>
            <person name="Hallam S.J."/>
            <person name="Tyson G.W."/>
            <person name="Wegener G."/>
            <person name="Boetius A."/>
            <person name="Orphan V."/>
        </authorList>
    </citation>
    <scope>NUCLEOTIDE SEQUENCE</scope>
</reference>
<sequence length="354" mass="40007">MMNEEKRKVQLTGGSTLTISLPVKWARAAGIKQGDELSLVQRSDNSLLITPEKSEEERIKSAALELSENESFEDNFRYLISYYLVGYDLVKLLSPKGFEAEERKRIKEEVRKRLIGMEVVGESSKEIILQSFLKYEDFTLRDAIRSMSEIIVSMHGDAISALEKGDLNLAEDVTERDNEIDRFYLLIVRQLKAAMSDPELANKIGVGRQRDSLGYRIIVKSMERIGDHVENIAKNVMLMNQTSAVREPEAASRVATLKRIKEIGFRTENIFTKTLASLSDMDMKEANKTIRDANTLADKLEELNERILAEELSITDKVHILSILESLGRIAKYCGDIAEITINMGTRIAGELEV</sequence>
<dbReference type="InterPro" id="IPR007159">
    <property type="entry name" value="SpoVT-AbrB_dom"/>
</dbReference>
<dbReference type="InterPro" id="IPR038078">
    <property type="entry name" value="PhoU-like_sf"/>
</dbReference>
<evidence type="ECO:0000256" key="1">
    <source>
        <dbReference type="SAM" id="Coils"/>
    </source>
</evidence>
<dbReference type="GO" id="GO:0030643">
    <property type="term" value="P:intracellular phosphate ion homeostasis"/>
    <property type="evidence" value="ECO:0007669"/>
    <property type="project" value="InterPro"/>
</dbReference>
<dbReference type="GO" id="GO:0045936">
    <property type="term" value="P:negative regulation of phosphate metabolic process"/>
    <property type="evidence" value="ECO:0007669"/>
    <property type="project" value="InterPro"/>
</dbReference>
<evidence type="ECO:0000259" key="2">
    <source>
        <dbReference type="SMART" id="SM00966"/>
    </source>
</evidence>
<gene>
    <name evidence="3" type="ORF">LELLBOIK_00021</name>
</gene>
<name>A0A7G9YSC2_9EURY</name>
<dbReference type="SMART" id="SM00966">
    <property type="entry name" value="SpoVT_AbrB"/>
    <property type="match status" value="1"/>
</dbReference>
<keyword evidence="1" id="KW-0175">Coiled coil</keyword>
<dbReference type="Pfam" id="PF04014">
    <property type="entry name" value="MazE_antitoxin"/>
    <property type="match status" value="1"/>
</dbReference>
<feature type="coiled-coil region" evidence="1">
    <location>
        <begin position="283"/>
        <end position="313"/>
    </location>
</feature>
<organism evidence="3">
    <name type="scientific">Candidatus Methanophagaceae archaeon ANME-1 ERB6</name>
    <dbReference type="NCBI Taxonomy" id="2759912"/>
    <lineage>
        <taxon>Archaea</taxon>
        <taxon>Methanobacteriati</taxon>
        <taxon>Methanobacteriota</taxon>
        <taxon>Stenosarchaea group</taxon>
        <taxon>Methanomicrobia</taxon>
        <taxon>Candidatus Methanophagales</taxon>
        <taxon>Candidatus Methanophagaceae</taxon>
    </lineage>
</organism>
<dbReference type="InterPro" id="IPR028366">
    <property type="entry name" value="PhoU"/>
</dbReference>
<dbReference type="GO" id="GO:0003677">
    <property type="term" value="F:DNA binding"/>
    <property type="evidence" value="ECO:0007669"/>
    <property type="project" value="InterPro"/>
</dbReference>
<dbReference type="PANTHER" id="PTHR42930">
    <property type="entry name" value="PHOSPHATE-SPECIFIC TRANSPORT SYSTEM ACCESSORY PROTEIN PHOU"/>
    <property type="match status" value="1"/>
</dbReference>
<protein>
    <recommendedName>
        <fullName evidence="2">SpoVT-AbrB domain-containing protein</fullName>
    </recommendedName>
</protein>
<evidence type="ECO:0000313" key="3">
    <source>
        <dbReference type="EMBL" id="QNO50906.1"/>
    </source>
</evidence>
<dbReference type="PANTHER" id="PTHR42930:SF2">
    <property type="entry name" value="PHOU DOMAIN-CONTAINING PROTEIN"/>
    <property type="match status" value="1"/>
</dbReference>
<dbReference type="AlphaFoldDB" id="A0A7G9YSC2"/>
<dbReference type="InterPro" id="IPR026022">
    <property type="entry name" value="PhoU_dom"/>
</dbReference>
<feature type="domain" description="SpoVT-AbrB" evidence="2">
    <location>
        <begin position="11"/>
        <end position="57"/>
    </location>
</feature>
<dbReference type="EMBL" id="MT631455">
    <property type="protein sequence ID" value="QNO50906.1"/>
    <property type="molecule type" value="Genomic_DNA"/>
</dbReference>
<proteinExistence type="predicted"/>
<dbReference type="Pfam" id="PF01895">
    <property type="entry name" value="PhoU"/>
    <property type="match status" value="2"/>
</dbReference>
<dbReference type="SUPFAM" id="SSF109755">
    <property type="entry name" value="PhoU-like"/>
    <property type="match status" value="1"/>
</dbReference>